<proteinExistence type="predicted"/>
<dbReference type="Proteomes" id="UP001157915">
    <property type="component" value="Unassembled WGS sequence"/>
</dbReference>
<dbReference type="SUPFAM" id="SSF51306">
    <property type="entry name" value="LexA/Signal peptidase"/>
    <property type="match status" value="1"/>
</dbReference>
<reference evidence="5 6" key="1">
    <citation type="submission" date="2017-05" db="EMBL/GenBank/DDBJ databases">
        <authorList>
            <person name="Varghese N."/>
            <person name="Submissions S."/>
        </authorList>
    </citation>
    <scope>NUCLEOTIDE SEQUENCE [LARGE SCALE GENOMIC DNA]</scope>
    <source>
        <strain evidence="5 6">DSM 15360</strain>
    </source>
</reference>
<evidence type="ECO:0000313" key="6">
    <source>
        <dbReference type="Proteomes" id="UP001157915"/>
    </source>
</evidence>
<comment type="caution">
    <text evidence="5">The sequence shown here is derived from an EMBL/GenBank/DDBJ whole genome shotgun (WGS) entry which is preliminary data.</text>
</comment>
<gene>
    <name evidence="5" type="ORF">SAMN06265367_102590</name>
</gene>
<evidence type="ECO:0000256" key="1">
    <source>
        <dbReference type="ARBA" id="ARBA00023015"/>
    </source>
</evidence>
<dbReference type="CDD" id="cd00093">
    <property type="entry name" value="HTH_XRE"/>
    <property type="match status" value="1"/>
</dbReference>
<accession>A0ABY1NRB2</accession>
<sequence>MGSQSFFWAGNLKFLRKRRKLSQDMLAENLGMTRAKLNAHENGHSKSPAIEDLLLCADYFRMSVDTLLRVDLSKLSELKIRDLEAGNDVFLSGSKVRILATTVSSSNEDNIELVPIKAKAGYLGGFGDPEYLSTLPVFNLPNLSKDKKYRMFQTEGDSMLPIADGAYVIGSYLSEWRLAKETPCVVVTASEGVSFKMLSFQAEERSFLLRSLNPIYTPYRVPAEEIREIWKFEYYMSDEFPQEPLTLQQVGIEISEINRKLGLMQKGGEL</sequence>
<evidence type="ECO:0000256" key="2">
    <source>
        <dbReference type="ARBA" id="ARBA00023125"/>
    </source>
</evidence>
<dbReference type="InterPro" id="IPR010982">
    <property type="entry name" value="Lambda_DNA-bd_dom_sf"/>
</dbReference>
<dbReference type="InterPro" id="IPR036286">
    <property type="entry name" value="LexA/Signal_pep-like_sf"/>
</dbReference>
<dbReference type="PANTHER" id="PTHR40661:SF3">
    <property type="entry name" value="FELS-1 PROPHAGE TRANSCRIPTIONAL REGULATOR"/>
    <property type="match status" value="1"/>
</dbReference>
<dbReference type="PROSITE" id="PS50943">
    <property type="entry name" value="HTH_CROC1"/>
    <property type="match status" value="1"/>
</dbReference>
<dbReference type="Gene3D" id="2.10.109.10">
    <property type="entry name" value="Umud Fragment, subunit A"/>
    <property type="match status" value="1"/>
</dbReference>
<name>A0ABY1NRB2_9BACT</name>
<dbReference type="InterPro" id="IPR039418">
    <property type="entry name" value="LexA-like"/>
</dbReference>
<evidence type="ECO:0000259" key="4">
    <source>
        <dbReference type="PROSITE" id="PS50943"/>
    </source>
</evidence>
<dbReference type="SMART" id="SM00530">
    <property type="entry name" value="HTH_XRE"/>
    <property type="match status" value="1"/>
</dbReference>
<dbReference type="EMBL" id="FXUA01000002">
    <property type="protein sequence ID" value="SMP16152.1"/>
    <property type="molecule type" value="Genomic_DNA"/>
</dbReference>
<evidence type="ECO:0000313" key="5">
    <source>
        <dbReference type="EMBL" id="SMP16152.1"/>
    </source>
</evidence>
<evidence type="ECO:0000256" key="3">
    <source>
        <dbReference type="ARBA" id="ARBA00023163"/>
    </source>
</evidence>
<dbReference type="RefSeq" id="WP_283412374.1">
    <property type="nucleotide sequence ID" value="NZ_FXUA01000002.1"/>
</dbReference>
<keyword evidence="2" id="KW-0238">DNA-binding</keyword>
<feature type="domain" description="HTH cro/C1-type" evidence="4">
    <location>
        <begin position="12"/>
        <end position="67"/>
    </location>
</feature>
<dbReference type="Gene3D" id="1.10.260.40">
    <property type="entry name" value="lambda repressor-like DNA-binding domains"/>
    <property type="match status" value="1"/>
</dbReference>
<dbReference type="InterPro" id="IPR001387">
    <property type="entry name" value="Cro/C1-type_HTH"/>
</dbReference>
<keyword evidence="1" id="KW-0805">Transcription regulation</keyword>
<keyword evidence="6" id="KW-1185">Reference proteome</keyword>
<dbReference type="SUPFAM" id="SSF47413">
    <property type="entry name" value="lambda repressor-like DNA-binding domains"/>
    <property type="match status" value="1"/>
</dbReference>
<dbReference type="CDD" id="cd06529">
    <property type="entry name" value="S24_LexA-like"/>
    <property type="match status" value="1"/>
</dbReference>
<protein>
    <submittedName>
        <fullName evidence="5">Helix-turn-helix domain-containing protein</fullName>
    </submittedName>
</protein>
<dbReference type="Pfam" id="PF01381">
    <property type="entry name" value="HTH_3"/>
    <property type="match status" value="1"/>
</dbReference>
<keyword evidence="3" id="KW-0804">Transcription</keyword>
<dbReference type="PANTHER" id="PTHR40661">
    <property type="match status" value="1"/>
</dbReference>
<organism evidence="5 6">
    <name type="scientific">Algoriphagus winogradskyi</name>
    <dbReference type="NCBI Taxonomy" id="237017"/>
    <lineage>
        <taxon>Bacteria</taxon>
        <taxon>Pseudomonadati</taxon>
        <taxon>Bacteroidota</taxon>
        <taxon>Cytophagia</taxon>
        <taxon>Cytophagales</taxon>
        <taxon>Cyclobacteriaceae</taxon>
        <taxon>Algoriphagus</taxon>
    </lineage>
</organism>